<organism evidence="11 12">
    <name type="scientific">Mycoemilia scoparia</name>
    <dbReference type="NCBI Taxonomy" id="417184"/>
    <lineage>
        <taxon>Eukaryota</taxon>
        <taxon>Fungi</taxon>
        <taxon>Fungi incertae sedis</taxon>
        <taxon>Zoopagomycota</taxon>
        <taxon>Kickxellomycotina</taxon>
        <taxon>Kickxellomycetes</taxon>
        <taxon>Kickxellales</taxon>
        <taxon>Kickxellaceae</taxon>
        <taxon>Mycoemilia</taxon>
    </lineage>
</organism>
<dbReference type="AlphaFoldDB" id="A0A9W8A7I1"/>
<dbReference type="Pfam" id="PF08662">
    <property type="entry name" value="eIF2A"/>
    <property type="match status" value="1"/>
</dbReference>
<evidence type="ECO:0000256" key="9">
    <source>
        <dbReference type="SAM" id="MobiDB-lite"/>
    </source>
</evidence>
<evidence type="ECO:0000313" key="12">
    <source>
        <dbReference type="Proteomes" id="UP001150538"/>
    </source>
</evidence>
<dbReference type="PIRSF" id="PIRSF017222">
    <property type="entry name" value="eIF2A"/>
    <property type="match status" value="1"/>
</dbReference>
<dbReference type="GO" id="GO:0006417">
    <property type="term" value="P:regulation of translation"/>
    <property type="evidence" value="ECO:0007669"/>
    <property type="project" value="UniProtKB-KW"/>
</dbReference>
<dbReference type="InterPro" id="IPR001680">
    <property type="entry name" value="WD40_rpt"/>
</dbReference>
<gene>
    <name evidence="11" type="ORF">H4219_001158</name>
</gene>
<keyword evidence="6 8" id="KW-0810">Translation regulation</keyword>
<dbReference type="GO" id="GO:0003729">
    <property type="term" value="F:mRNA binding"/>
    <property type="evidence" value="ECO:0007669"/>
    <property type="project" value="TreeGrafter"/>
</dbReference>
<evidence type="ECO:0000313" key="11">
    <source>
        <dbReference type="EMBL" id="KAJ1920759.1"/>
    </source>
</evidence>
<dbReference type="PANTHER" id="PTHR13227">
    <property type="entry name" value="EUKARYOTIC TRANSLATION INITIATION FACTOR 2A"/>
    <property type="match status" value="1"/>
</dbReference>
<dbReference type="OrthoDB" id="2194683at2759"/>
<dbReference type="InterPro" id="IPR015943">
    <property type="entry name" value="WD40/YVTN_repeat-like_dom_sf"/>
</dbReference>
<dbReference type="SMART" id="SM00320">
    <property type="entry name" value="WD40"/>
    <property type="match status" value="3"/>
</dbReference>
<dbReference type="EMBL" id="JANBPU010000010">
    <property type="protein sequence ID" value="KAJ1920759.1"/>
    <property type="molecule type" value="Genomic_DNA"/>
</dbReference>
<comment type="caution">
    <text evidence="11">The sequence shown here is derived from an EMBL/GenBank/DDBJ whole genome shotgun (WGS) entry which is preliminary data.</text>
</comment>
<dbReference type="InterPro" id="IPR011387">
    <property type="entry name" value="TIF2A"/>
</dbReference>
<sequence>MSIQTQFAYRSSSELEVWNAPPNAGLCENFKKHTTSVKSIKYTPSGDLFACIHADSIQIYKTSNYELTASIERSGIVDTKFSPMGTYLMTWERFVKSEGDSVHRNLCVWTALTGELVASYTQKAQSNCFLQWTHDESHCAKMVNNEVHFYKAPGFGDKVAMKLVMAGASYFSISPGRSPAVGVFVPEKNGAPARVAIFYLGSFKIPVANKTFYRADRVEMVWNKLGTSMILITHTDVDKTNKSYYGESRMYFLATSGNFDCAISLKKDGPIHDVEWNPAEKEFAVVYGYMPPRTSLFDHRGKEIFDFGEAHRNYASFNPHGRVLLIGGFGNLSGDVDLWERKTLKKIATFNENGASICEWSPDGRYILAATLSPRLRVDNGIRVWHYSGELVYKKEINELFQVQWRPETVEKFPQRASLSPAPKHLVIESKPLKPVAEVKSSYVPPHLRNVAGKNPGAGASAVPGSNPQPEKKSGAKRNRKKSKKPKEKEGDDNSDAQPPAPANGNGPSSSPAPSEQSSVVDVSKRLRNLEKKLTQIRGLKKKKDSGVELDAAQEKKLANEGDILKEIKELSQKK</sequence>
<proteinExistence type="inferred from homology"/>
<feature type="region of interest" description="Disordered" evidence="9">
    <location>
        <begin position="447"/>
        <end position="527"/>
    </location>
</feature>
<keyword evidence="5" id="KW-0677">Repeat</keyword>
<dbReference type="Proteomes" id="UP001150538">
    <property type="component" value="Unassembled WGS sequence"/>
</dbReference>
<evidence type="ECO:0000256" key="5">
    <source>
        <dbReference type="ARBA" id="ARBA00022737"/>
    </source>
</evidence>
<evidence type="ECO:0000256" key="1">
    <source>
        <dbReference type="ARBA" id="ARBA00009573"/>
    </source>
</evidence>
<keyword evidence="12" id="KW-1185">Reference proteome</keyword>
<dbReference type="GO" id="GO:0000049">
    <property type="term" value="F:tRNA binding"/>
    <property type="evidence" value="ECO:0007669"/>
    <property type="project" value="UniProtKB-UniRule"/>
</dbReference>
<accession>A0A9W8A7I1</accession>
<dbReference type="PANTHER" id="PTHR13227:SF0">
    <property type="entry name" value="EUKARYOTIC TRANSLATION INITIATION FACTOR 2A"/>
    <property type="match status" value="1"/>
</dbReference>
<comment type="similarity">
    <text evidence="1 8">Belongs to the WD repeat EIF2A family.</text>
</comment>
<evidence type="ECO:0000259" key="10">
    <source>
        <dbReference type="Pfam" id="PF08662"/>
    </source>
</evidence>
<evidence type="ECO:0000256" key="7">
    <source>
        <dbReference type="ARBA" id="ARBA00022917"/>
    </source>
</evidence>
<protein>
    <recommendedName>
        <fullName evidence="2 8">Eukaryotic translation initiation factor 2A</fullName>
        <shortName evidence="8">eIF-2A</shortName>
    </recommendedName>
</protein>
<dbReference type="SUPFAM" id="SSF82171">
    <property type="entry name" value="DPP6 N-terminal domain-like"/>
    <property type="match status" value="1"/>
</dbReference>
<evidence type="ECO:0000256" key="8">
    <source>
        <dbReference type="PIRNR" id="PIRNR017222"/>
    </source>
</evidence>
<evidence type="ECO:0000256" key="6">
    <source>
        <dbReference type="ARBA" id="ARBA00022845"/>
    </source>
</evidence>
<keyword evidence="3 8" id="KW-0396">Initiation factor</keyword>
<dbReference type="GO" id="GO:0043022">
    <property type="term" value="F:ribosome binding"/>
    <property type="evidence" value="ECO:0007669"/>
    <property type="project" value="UniProtKB-UniRule"/>
</dbReference>
<dbReference type="GO" id="GO:0003743">
    <property type="term" value="F:translation initiation factor activity"/>
    <property type="evidence" value="ECO:0007669"/>
    <property type="project" value="UniProtKB-UniRule"/>
</dbReference>
<keyword evidence="7 8" id="KW-0648">Protein biosynthesis</keyword>
<name>A0A9W8A7I1_9FUNG</name>
<feature type="domain" description="Translation initiation factor beta propellor-like" evidence="10">
    <location>
        <begin position="210"/>
        <end position="403"/>
    </location>
</feature>
<evidence type="ECO:0000256" key="2">
    <source>
        <dbReference type="ARBA" id="ARBA00013819"/>
    </source>
</evidence>
<keyword evidence="4" id="KW-0853">WD repeat</keyword>
<feature type="compositionally biased region" description="Basic residues" evidence="9">
    <location>
        <begin position="475"/>
        <end position="486"/>
    </location>
</feature>
<evidence type="ECO:0000256" key="4">
    <source>
        <dbReference type="ARBA" id="ARBA00022574"/>
    </source>
</evidence>
<dbReference type="GO" id="GO:0022627">
    <property type="term" value="C:cytosolic small ribosomal subunit"/>
    <property type="evidence" value="ECO:0007669"/>
    <property type="project" value="TreeGrafter"/>
</dbReference>
<evidence type="ECO:0000256" key="3">
    <source>
        <dbReference type="ARBA" id="ARBA00022540"/>
    </source>
</evidence>
<feature type="compositionally biased region" description="Low complexity" evidence="9">
    <location>
        <begin position="503"/>
        <end position="519"/>
    </location>
</feature>
<dbReference type="InterPro" id="IPR013979">
    <property type="entry name" value="TIF_beta_prop-like"/>
</dbReference>
<reference evidence="11" key="1">
    <citation type="submission" date="2022-07" db="EMBL/GenBank/DDBJ databases">
        <title>Phylogenomic reconstructions and comparative analyses of Kickxellomycotina fungi.</title>
        <authorList>
            <person name="Reynolds N.K."/>
            <person name="Stajich J.E."/>
            <person name="Barry K."/>
            <person name="Grigoriev I.V."/>
            <person name="Crous P."/>
            <person name="Smith M.E."/>
        </authorList>
    </citation>
    <scope>NUCLEOTIDE SEQUENCE</scope>
    <source>
        <strain evidence="11">NBRC 100468</strain>
    </source>
</reference>
<comment type="function">
    <text evidence="8">Functions in the early steps of protein synthesis of a small number of specific mRNAs. Acts by directing the binding of methionyl-tRNAi to 40S ribosomal subunits. In contrast to the eIF-2 complex, it binds methionyl-tRNAi to 40S subunits in a codon-dependent manner, whereas the eIF-2 complex binds methionyl-tRNAi to 40S subunits in a GTP-dependent manner.</text>
</comment>
<dbReference type="Gene3D" id="2.130.10.10">
    <property type="entry name" value="YVTN repeat-like/Quinoprotein amine dehydrogenase"/>
    <property type="match status" value="2"/>
</dbReference>